<feature type="binding site" evidence="9">
    <location>
        <begin position="29"/>
        <end position="37"/>
    </location>
    <ligand>
        <name>ATP</name>
        <dbReference type="ChEBI" id="CHEBI:30616"/>
    </ligand>
</feature>
<dbReference type="GO" id="GO:0006220">
    <property type="term" value="P:pyrimidine nucleotide metabolic process"/>
    <property type="evidence" value="ECO:0007669"/>
    <property type="project" value="UniProtKB-UniRule"/>
</dbReference>
<feature type="domain" description="Phospholipid/glycerol acyltransferase" evidence="10">
    <location>
        <begin position="295"/>
        <end position="407"/>
    </location>
</feature>
<dbReference type="CDD" id="cd02020">
    <property type="entry name" value="CMPK"/>
    <property type="match status" value="1"/>
</dbReference>
<dbReference type="SUPFAM" id="SSF52540">
    <property type="entry name" value="P-loop containing nucleoside triphosphate hydrolases"/>
    <property type="match status" value="1"/>
</dbReference>
<dbReference type="SUPFAM" id="SSF69593">
    <property type="entry name" value="Glycerol-3-phosphate (1)-acyltransferase"/>
    <property type="match status" value="1"/>
</dbReference>
<dbReference type="EMBL" id="DSEC01000303">
    <property type="protein sequence ID" value="HER43658.1"/>
    <property type="molecule type" value="Genomic_DNA"/>
</dbReference>
<dbReference type="Pfam" id="PF02224">
    <property type="entry name" value="Cytidylate_kin"/>
    <property type="match status" value="1"/>
</dbReference>
<dbReference type="GO" id="GO:0006654">
    <property type="term" value="P:phosphatidic acid biosynthetic process"/>
    <property type="evidence" value="ECO:0007669"/>
    <property type="project" value="TreeGrafter"/>
</dbReference>
<evidence type="ECO:0000256" key="2">
    <source>
        <dbReference type="ARBA" id="ARBA00022679"/>
    </source>
</evidence>
<comment type="similarity">
    <text evidence="1 9">Belongs to the cytidylate kinase family. Type 1 subfamily.</text>
</comment>
<keyword evidence="2 9" id="KW-0808">Transferase</keyword>
<evidence type="ECO:0000256" key="1">
    <source>
        <dbReference type="ARBA" id="ARBA00009427"/>
    </source>
</evidence>
<keyword evidence="3 9" id="KW-0547">Nucleotide-binding</keyword>
<comment type="subcellular location">
    <subcellularLocation>
        <location evidence="9">Cytoplasm</location>
    </subcellularLocation>
</comment>
<comment type="catalytic activity">
    <reaction evidence="7 9">
        <text>dCMP + ATP = dCDP + ADP</text>
        <dbReference type="Rhea" id="RHEA:25094"/>
        <dbReference type="ChEBI" id="CHEBI:30616"/>
        <dbReference type="ChEBI" id="CHEBI:57566"/>
        <dbReference type="ChEBI" id="CHEBI:58593"/>
        <dbReference type="ChEBI" id="CHEBI:456216"/>
        <dbReference type="EC" id="2.7.4.25"/>
    </reaction>
</comment>
<comment type="caution">
    <text evidence="11">The sequence shown here is derived from an EMBL/GenBank/DDBJ whole genome shotgun (WGS) entry which is preliminary data.</text>
</comment>
<protein>
    <recommendedName>
        <fullName evidence="9">Cytidylate kinase</fullName>
        <shortName evidence="9">CK</shortName>
        <ecNumber evidence="9">2.7.4.25</ecNumber>
    </recommendedName>
    <alternativeName>
        <fullName evidence="9">Cytidine monophosphate kinase</fullName>
        <shortName evidence="9">CMP kinase</shortName>
    </alternativeName>
</protein>
<reference evidence="11" key="1">
    <citation type="journal article" date="2020" name="mSystems">
        <title>Genome- and Community-Level Interaction Insights into Carbon Utilization and Element Cycling Functions of Hydrothermarchaeota in Hydrothermal Sediment.</title>
        <authorList>
            <person name="Zhou Z."/>
            <person name="Liu Y."/>
            <person name="Xu W."/>
            <person name="Pan J."/>
            <person name="Luo Z.H."/>
            <person name="Li M."/>
        </authorList>
    </citation>
    <scope>NUCLEOTIDE SEQUENCE [LARGE SCALE GENOMIC DNA]</scope>
    <source>
        <strain evidence="11">SpSt-1233</strain>
    </source>
</reference>
<name>A0A7V2AUR8_UNCEI</name>
<keyword evidence="9" id="KW-0963">Cytoplasm</keyword>
<evidence type="ECO:0000256" key="3">
    <source>
        <dbReference type="ARBA" id="ARBA00022741"/>
    </source>
</evidence>
<evidence type="ECO:0000256" key="5">
    <source>
        <dbReference type="ARBA" id="ARBA00022840"/>
    </source>
</evidence>
<dbReference type="PANTHER" id="PTHR10434:SF11">
    <property type="entry name" value="1-ACYL-SN-GLYCEROL-3-PHOSPHATE ACYLTRANSFERASE"/>
    <property type="match status" value="1"/>
</dbReference>
<dbReference type="NCBIfam" id="TIGR00017">
    <property type="entry name" value="cmk"/>
    <property type="match status" value="1"/>
</dbReference>
<keyword evidence="4 9" id="KW-0418">Kinase</keyword>
<dbReference type="GO" id="GO:0005737">
    <property type="term" value="C:cytoplasm"/>
    <property type="evidence" value="ECO:0007669"/>
    <property type="project" value="UniProtKB-SubCell"/>
</dbReference>
<accession>A0A7V2AUR8</accession>
<evidence type="ECO:0000259" key="10">
    <source>
        <dbReference type="SMART" id="SM00563"/>
    </source>
</evidence>
<dbReference type="InterPro" id="IPR003136">
    <property type="entry name" value="Cytidylate_kin"/>
</dbReference>
<dbReference type="InterPro" id="IPR011994">
    <property type="entry name" value="Cytidylate_kinase_dom"/>
</dbReference>
<gene>
    <name evidence="9" type="primary">cmk</name>
    <name evidence="11" type="ORF">ENO08_04280</name>
</gene>
<dbReference type="HAMAP" id="MF_00238">
    <property type="entry name" value="Cytidyl_kinase_type1"/>
    <property type="match status" value="1"/>
</dbReference>
<dbReference type="AlphaFoldDB" id="A0A7V2AUR8"/>
<dbReference type="GO" id="GO:0003841">
    <property type="term" value="F:1-acylglycerol-3-phosphate O-acyltransferase activity"/>
    <property type="evidence" value="ECO:0007669"/>
    <property type="project" value="TreeGrafter"/>
</dbReference>
<evidence type="ECO:0000256" key="8">
    <source>
        <dbReference type="ARBA" id="ARBA00048478"/>
    </source>
</evidence>
<dbReference type="GO" id="GO:0036431">
    <property type="term" value="F:dCMP kinase activity"/>
    <property type="evidence" value="ECO:0007669"/>
    <property type="project" value="InterPro"/>
</dbReference>
<evidence type="ECO:0000256" key="6">
    <source>
        <dbReference type="ARBA" id="ARBA00023315"/>
    </source>
</evidence>
<evidence type="ECO:0000256" key="4">
    <source>
        <dbReference type="ARBA" id="ARBA00022777"/>
    </source>
</evidence>
<comment type="catalytic activity">
    <reaction evidence="8 9">
        <text>CMP + ATP = CDP + ADP</text>
        <dbReference type="Rhea" id="RHEA:11600"/>
        <dbReference type="ChEBI" id="CHEBI:30616"/>
        <dbReference type="ChEBI" id="CHEBI:58069"/>
        <dbReference type="ChEBI" id="CHEBI:60377"/>
        <dbReference type="ChEBI" id="CHEBI:456216"/>
        <dbReference type="EC" id="2.7.4.25"/>
    </reaction>
</comment>
<keyword evidence="5 9" id="KW-0067">ATP-binding</keyword>
<dbReference type="GO" id="GO:0005524">
    <property type="term" value="F:ATP binding"/>
    <property type="evidence" value="ECO:0007669"/>
    <property type="project" value="UniProtKB-UniRule"/>
</dbReference>
<keyword evidence="6" id="KW-0012">Acyltransferase</keyword>
<organism evidence="11">
    <name type="scientific">Eiseniibacteriota bacterium</name>
    <dbReference type="NCBI Taxonomy" id="2212470"/>
    <lineage>
        <taxon>Bacteria</taxon>
        <taxon>Candidatus Eiseniibacteriota</taxon>
    </lineage>
</organism>
<dbReference type="Pfam" id="PF01553">
    <property type="entry name" value="Acyltransferase"/>
    <property type="match status" value="1"/>
</dbReference>
<proteinExistence type="inferred from homology"/>
<dbReference type="SMART" id="SM00563">
    <property type="entry name" value="PlsC"/>
    <property type="match status" value="1"/>
</dbReference>
<evidence type="ECO:0000313" key="11">
    <source>
        <dbReference type="EMBL" id="HER43658.1"/>
    </source>
</evidence>
<dbReference type="PANTHER" id="PTHR10434">
    <property type="entry name" value="1-ACYL-SN-GLYCEROL-3-PHOSPHATE ACYLTRANSFERASE"/>
    <property type="match status" value="1"/>
</dbReference>
<dbReference type="Gene3D" id="3.40.50.300">
    <property type="entry name" value="P-loop containing nucleotide triphosphate hydrolases"/>
    <property type="match status" value="1"/>
</dbReference>
<dbReference type="CDD" id="cd07989">
    <property type="entry name" value="LPLAT_AGPAT-like"/>
    <property type="match status" value="1"/>
</dbReference>
<evidence type="ECO:0000256" key="7">
    <source>
        <dbReference type="ARBA" id="ARBA00047615"/>
    </source>
</evidence>
<dbReference type="InterPro" id="IPR027417">
    <property type="entry name" value="P-loop_NTPase"/>
</dbReference>
<dbReference type="InterPro" id="IPR002123">
    <property type="entry name" value="Plipid/glycerol_acylTrfase"/>
</dbReference>
<sequence>MNPMRSANAEASVSTRRTSFEHMIVTIDGPAGSGKSTTASMLARRLGLLYLDTGAMYRGVTHVVLERGIDPEDEAAVVSAAEGIALEFRPADDGPQLYIDGANVSKEIRSPEVSRFVSPVSRYTGVRRAMVRIQRSIARTGGVVAEGRDTGSVVFPYADVRVFLVADIGSRSERRKRQLTDMGIEQTLDEIRDNILRRDEIDSGRAHSPLVKPAGALLVDTTELSIHEQVAIIEKAAVDEAARLERIRTGKGERNEFASMRAYYRITRGAIRLFWRIFFGLRIAGSGHLRYRERCLFASNHVSYADPLVAGCALDREVAFVAKKELFRNRLFGWLIRTYNAIPIDRDEIDRGALKTISSKLAAGKSILMFPEGTRSKDGSIGELKAGLGFIALHNGATVVPMHVSGTDDLLRCMLRLRRLEARIGPPIRMPEGYTPADRKSEYRILSAMVQEEMRMLRDESEA</sequence>
<evidence type="ECO:0000256" key="9">
    <source>
        <dbReference type="HAMAP-Rule" id="MF_00238"/>
    </source>
</evidence>
<dbReference type="Proteomes" id="UP000886069">
    <property type="component" value="Unassembled WGS sequence"/>
</dbReference>
<dbReference type="EC" id="2.7.4.25" evidence="9"/>